<name>A0ABY8BUV5_9MICO</name>
<evidence type="ECO:0000313" key="2">
    <source>
        <dbReference type="Proteomes" id="UP001214553"/>
    </source>
</evidence>
<dbReference type="Gene3D" id="1.20.5.110">
    <property type="match status" value="1"/>
</dbReference>
<organism evidence="1 2">
    <name type="scientific">Microbacterium horticulturae</name>
    <dbReference type="NCBI Taxonomy" id="3028316"/>
    <lineage>
        <taxon>Bacteria</taxon>
        <taxon>Bacillati</taxon>
        <taxon>Actinomycetota</taxon>
        <taxon>Actinomycetes</taxon>
        <taxon>Micrococcales</taxon>
        <taxon>Microbacteriaceae</taxon>
        <taxon>Microbacterium</taxon>
    </lineage>
</organism>
<sequence>MTIMAEPVAPTLEAIARGLDQNTDQLQATRDRLDAHIQASSLYFVGMDKQFDGLRDTIRSQHLLVSADIAAARRDIATVEEHVALLTTMATANANRLDAHDKRFDAIDQRLDAHDKRFDAIDQRLDTLTDVVVQIRDAVLPGDH</sequence>
<dbReference type="EMBL" id="CP119108">
    <property type="protein sequence ID" value="WEG07961.1"/>
    <property type="molecule type" value="Genomic_DNA"/>
</dbReference>
<reference evidence="1 2" key="1">
    <citation type="submission" date="2023-03" db="EMBL/GenBank/DDBJ databases">
        <title>Genome sequence of Microbacterium sp. KACC 23027.</title>
        <authorList>
            <person name="Kim S."/>
            <person name="Heo J."/>
            <person name="Kwon S.-W."/>
        </authorList>
    </citation>
    <scope>NUCLEOTIDE SEQUENCE [LARGE SCALE GENOMIC DNA]</scope>
    <source>
        <strain evidence="1 2">KACC 23027</strain>
    </source>
</reference>
<dbReference type="RefSeq" id="WP_275277299.1">
    <property type="nucleotide sequence ID" value="NZ_CP119108.1"/>
</dbReference>
<accession>A0ABY8BUV5</accession>
<evidence type="ECO:0000313" key="1">
    <source>
        <dbReference type="EMBL" id="WEG07961.1"/>
    </source>
</evidence>
<dbReference type="Proteomes" id="UP001214553">
    <property type="component" value="Chromosome"/>
</dbReference>
<gene>
    <name evidence="1" type="ORF">PU630_12020</name>
</gene>
<proteinExistence type="predicted"/>
<keyword evidence="2" id="KW-1185">Reference proteome</keyword>
<protein>
    <submittedName>
        <fullName evidence="1">Uncharacterized protein</fullName>
    </submittedName>
</protein>